<reference evidence="4" key="2">
    <citation type="journal article" date="2018" name="Nat. Microbiol.">
        <title>Leveraging single-cell genomics to expand the fungal tree of life.</title>
        <authorList>
            <person name="Ahrendt S.R."/>
            <person name="Quandt C.A."/>
            <person name="Ciobanu D."/>
            <person name="Clum A."/>
            <person name="Salamov A."/>
            <person name="Andreopoulos B."/>
            <person name="Cheng J.F."/>
            <person name="Woyke T."/>
            <person name="Pelin A."/>
            <person name="Henrissat B."/>
            <person name="Reynolds N.K."/>
            <person name="Benny G.L."/>
            <person name="Smith M.E."/>
            <person name="James T.Y."/>
            <person name="Grigoriev I.V."/>
        </authorList>
    </citation>
    <scope>NUCLEOTIDE SEQUENCE [LARGE SCALE GENOMIC DNA]</scope>
    <source>
        <strain evidence="4">CSF55</strain>
    </source>
</reference>
<dbReference type="Proteomes" id="UP000281549">
    <property type="component" value="Unassembled WGS sequence"/>
</dbReference>
<proteinExistence type="predicted"/>
<evidence type="ECO:0000313" key="2">
    <source>
        <dbReference type="EMBL" id="RKP17661.1"/>
    </source>
</evidence>
<dbReference type="Proteomes" id="UP000030755">
    <property type="component" value="Unassembled WGS sequence"/>
</dbReference>
<dbReference type="EMBL" id="KE561009">
    <property type="protein sequence ID" value="EPZ34007.1"/>
    <property type="molecule type" value="Genomic_DNA"/>
</dbReference>
<dbReference type="OrthoDB" id="20886at2759"/>
<evidence type="ECO:0000313" key="4">
    <source>
        <dbReference type="Proteomes" id="UP000281549"/>
    </source>
</evidence>
<reference evidence="1 3" key="1">
    <citation type="journal article" date="2013" name="Curr. Biol.">
        <title>Shared signatures of parasitism and phylogenomics unite Cryptomycota and microsporidia.</title>
        <authorList>
            <person name="James T.Y."/>
            <person name="Pelin A."/>
            <person name="Bonen L."/>
            <person name="Ahrendt S."/>
            <person name="Sain D."/>
            <person name="Corradi N."/>
            <person name="Stajich J.E."/>
        </authorList>
    </citation>
    <scope>NUCLEOTIDE SEQUENCE [LARGE SCALE GENOMIC DNA]</scope>
    <source>
        <strain evidence="1 3">CSF55</strain>
        <strain evidence="1 3">CSF55</strain>
    </source>
</reference>
<protein>
    <submittedName>
        <fullName evidence="1">Uncharacterized protein</fullName>
    </submittedName>
</protein>
<dbReference type="STRING" id="988480.A0A075AZ68"/>
<sequence>MKSLLNLWNLRPFGWVSGASFDPISETDLIEDLELLKQNEPLYKIEKNIEDFEDHDNGEENTLVFEKDPNVYVQSGELKYQGIWFKRGDVVVVINRKNERTMGEIIHISPSEIWIKKPDSTKKRLYVSHLNHGRFTMKHRQ</sequence>
<evidence type="ECO:0000313" key="3">
    <source>
        <dbReference type="Proteomes" id="UP000030755"/>
    </source>
</evidence>
<reference evidence="2" key="3">
    <citation type="submission" date="2018-08" db="EMBL/GenBank/DDBJ databases">
        <title>Leveraging single-cell genomics to expand the Fungal Tree of Life.</title>
        <authorList>
            <consortium name="DOE Joint Genome Institute"/>
            <person name="Ahrendt S.R."/>
            <person name="Quandt C.A."/>
            <person name="Ciobanu D."/>
            <person name="Clum A."/>
            <person name="Salamov A."/>
            <person name="Andreopoulos B."/>
            <person name="Cheng J.-F."/>
            <person name="Woyke T."/>
            <person name="Pelin A."/>
            <person name="Henrissat B."/>
            <person name="Reynolds N."/>
            <person name="Benny G.L."/>
            <person name="Smith M.E."/>
            <person name="James T.Y."/>
            <person name="Grigoriev I.V."/>
        </authorList>
    </citation>
    <scope>NUCLEOTIDE SEQUENCE</scope>
    <source>
        <strain evidence="2">CSF55</strain>
    </source>
</reference>
<dbReference type="EMBL" id="ML005730">
    <property type="protein sequence ID" value="RKP17661.1"/>
    <property type="molecule type" value="Genomic_DNA"/>
</dbReference>
<keyword evidence="3" id="KW-1185">Reference proteome</keyword>
<gene>
    <name evidence="1" type="ORF">O9G_004603</name>
    <name evidence="2" type="ORF">ROZALSC1DRAFT_30567</name>
</gene>
<dbReference type="AlphaFoldDB" id="A0A075AZ68"/>
<accession>A0A075AZ68</accession>
<evidence type="ECO:0000313" key="1">
    <source>
        <dbReference type="EMBL" id="EPZ34007.1"/>
    </source>
</evidence>
<name>A0A075AZ68_ROZAC</name>
<organism evidence="1 3">
    <name type="scientific">Rozella allomycis (strain CSF55)</name>
    <dbReference type="NCBI Taxonomy" id="988480"/>
    <lineage>
        <taxon>Eukaryota</taxon>
        <taxon>Fungi</taxon>
        <taxon>Fungi incertae sedis</taxon>
        <taxon>Cryptomycota</taxon>
        <taxon>Cryptomycota incertae sedis</taxon>
        <taxon>Rozella</taxon>
    </lineage>
</organism>
<dbReference type="HOGENOM" id="CLU_1826400_0_0_1"/>